<dbReference type="AlphaFoldDB" id="X1KTI6"/>
<feature type="transmembrane region" description="Helical" evidence="7">
    <location>
        <begin position="255"/>
        <end position="273"/>
    </location>
</feature>
<dbReference type="GO" id="GO:0022857">
    <property type="term" value="F:transmembrane transporter activity"/>
    <property type="evidence" value="ECO:0007669"/>
    <property type="project" value="TreeGrafter"/>
</dbReference>
<dbReference type="GO" id="GO:0005886">
    <property type="term" value="C:plasma membrane"/>
    <property type="evidence" value="ECO:0007669"/>
    <property type="project" value="UniProtKB-SubCell"/>
</dbReference>
<keyword evidence="2" id="KW-1003">Cell membrane</keyword>
<dbReference type="InterPro" id="IPR004681">
    <property type="entry name" value="TRAP_DctM"/>
</dbReference>
<keyword evidence="4 7" id="KW-0812">Transmembrane</keyword>
<gene>
    <name evidence="9" type="ORF">S06H3_04312</name>
</gene>
<feature type="transmembrane region" description="Helical" evidence="7">
    <location>
        <begin position="179"/>
        <end position="203"/>
    </location>
</feature>
<feature type="transmembrane region" description="Helical" evidence="7">
    <location>
        <begin position="285"/>
        <end position="307"/>
    </location>
</feature>
<reference evidence="9" key="1">
    <citation type="journal article" date="2014" name="Front. Microbiol.">
        <title>High frequency of phylogenetically diverse reductive dehalogenase-homologous genes in deep subseafloor sedimentary metagenomes.</title>
        <authorList>
            <person name="Kawai M."/>
            <person name="Futagami T."/>
            <person name="Toyoda A."/>
            <person name="Takaki Y."/>
            <person name="Nishi S."/>
            <person name="Hori S."/>
            <person name="Arai W."/>
            <person name="Tsubouchi T."/>
            <person name="Morono Y."/>
            <person name="Uchiyama I."/>
            <person name="Ito T."/>
            <person name="Fujiyama A."/>
            <person name="Inagaki F."/>
            <person name="Takami H."/>
        </authorList>
    </citation>
    <scope>NUCLEOTIDE SEQUENCE</scope>
    <source>
        <strain evidence="9">Expedition CK06-06</strain>
    </source>
</reference>
<feature type="transmembrane region" description="Helical" evidence="7">
    <location>
        <begin position="89"/>
        <end position="112"/>
    </location>
</feature>
<dbReference type="Pfam" id="PF06808">
    <property type="entry name" value="DctM"/>
    <property type="match status" value="1"/>
</dbReference>
<evidence type="ECO:0000313" key="9">
    <source>
        <dbReference type="EMBL" id="GAH96935.1"/>
    </source>
</evidence>
<feature type="transmembrane region" description="Helical" evidence="7">
    <location>
        <begin position="118"/>
        <end position="135"/>
    </location>
</feature>
<feature type="non-terminal residue" evidence="9">
    <location>
        <position position="373"/>
    </location>
</feature>
<evidence type="ECO:0000256" key="3">
    <source>
        <dbReference type="ARBA" id="ARBA00022519"/>
    </source>
</evidence>
<feature type="transmembrane region" description="Helical" evidence="7">
    <location>
        <begin position="327"/>
        <end position="354"/>
    </location>
</feature>
<evidence type="ECO:0000256" key="2">
    <source>
        <dbReference type="ARBA" id="ARBA00022475"/>
    </source>
</evidence>
<feature type="transmembrane region" description="Helical" evidence="7">
    <location>
        <begin position="58"/>
        <end position="77"/>
    </location>
</feature>
<organism evidence="9">
    <name type="scientific">marine sediment metagenome</name>
    <dbReference type="NCBI Taxonomy" id="412755"/>
    <lineage>
        <taxon>unclassified sequences</taxon>
        <taxon>metagenomes</taxon>
        <taxon>ecological metagenomes</taxon>
    </lineage>
</organism>
<dbReference type="PRINTS" id="PR00173">
    <property type="entry name" value="EDTRNSPORT"/>
</dbReference>
<dbReference type="InterPro" id="IPR010656">
    <property type="entry name" value="DctM"/>
</dbReference>
<feature type="domain" description="TRAP C4-dicarboxylate transport system permease DctM subunit" evidence="8">
    <location>
        <begin position="16"/>
        <end position="370"/>
    </location>
</feature>
<feature type="transmembrane region" description="Helical" evidence="7">
    <location>
        <begin position="224"/>
        <end position="249"/>
    </location>
</feature>
<evidence type="ECO:0000256" key="1">
    <source>
        <dbReference type="ARBA" id="ARBA00004429"/>
    </source>
</evidence>
<comment type="caution">
    <text evidence="9">The sequence shown here is derived from an EMBL/GenBank/DDBJ whole genome shotgun (WGS) entry which is preliminary data.</text>
</comment>
<sequence length="373" mass="39889">MIEISTEMLTIMMIGGILLGVLTGFHLGIVIGAVGLIFGYTVFGTMVFELLYSRLFDLMNHYVLVAVPLFIFMGLMLERSGIADKMYDALYLWLGGFRGGLAIITVLIGTIMATCVGIIAASIAMLTLIGLPSMLKRGYSKSLASGSICAGGCLGILIPPSIMLVMYGPMAWISVGKLFMGAFGPGFVLSGLYISYIALRCLFQPEIAPPVPIEERRAPFIKKTAMVLTSLVPVSVLILSVLGVIFLGIAPPTEAADAGAFVSILMVIAYRRFNWQVLKDVTLHTLRLTAMITMIAGPCVAFVGVFIGAGCGEVVEAAILAAPFGRWGAFAAVMLIIFILGMFIDWIGIIFIMIPIISPIVPALGFDPVWSNP</sequence>
<evidence type="ECO:0000256" key="5">
    <source>
        <dbReference type="ARBA" id="ARBA00022989"/>
    </source>
</evidence>
<keyword evidence="6 7" id="KW-0472">Membrane</keyword>
<dbReference type="PANTHER" id="PTHR33362:SF7">
    <property type="entry name" value="SLL1103 PROTEIN"/>
    <property type="match status" value="1"/>
</dbReference>
<dbReference type="EMBL" id="BARV01001501">
    <property type="protein sequence ID" value="GAH96935.1"/>
    <property type="molecule type" value="Genomic_DNA"/>
</dbReference>
<evidence type="ECO:0000256" key="7">
    <source>
        <dbReference type="SAM" id="Phobius"/>
    </source>
</evidence>
<evidence type="ECO:0000256" key="6">
    <source>
        <dbReference type="ARBA" id="ARBA00023136"/>
    </source>
</evidence>
<protein>
    <recommendedName>
        <fullName evidence="8">TRAP C4-dicarboxylate transport system permease DctM subunit domain-containing protein</fullName>
    </recommendedName>
</protein>
<accession>X1KTI6</accession>
<comment type="subcellular location">
    <subcellularLocation>
        <location evidence="1">Cell inner membrane</location>
        <topology evidence="1">Multi-pass membrane protein</topology>
    </subcellularLocation>
</comment>
<name>X1KTI6_9ZZZZ</name>
<feature type="transmembrane region" description="Helical" evidence="7">
    <location>
        <begin position="12"/>
        <end position="38"/>
    </location>
</feature>
<proteinExistence type="predicted"/>
<dbReference type="PANTHER" id="PTHR33362">
    <property type="entry name" value="SIALIC ACID TRAP TRANSPORTER PERMEASE PROTEIN SIAT-RELATED"/>
    <property type="match status" value="1"/>
</dbReference>
<evidence type="ECO:0000259" key="8">
    <source>
        <dbReference type="Pfam" id="PF06808"/>
    </source>
</evidence>
<evidence type="ECO:0000256" key="4">
    <source>
        <dbReference type="ARBA" id="ARBA00022692"/>
    </source>
</evidence>
<feature type="transmembrane region" description="Helical" evidence="7">
    <location>
        <begin position="147"/>
        <end position="167"/>
    </location>
</feature>
<keyword evidence="5 7" id="KW-1133">Transmembrane helix</keyword>
<keyword evidence="3" id="KW-0997">Cell inner membrane</keyword>